<dbReference type="SUPFAM" id="SSF46458">
    <property type="entry name" value="Globin-like"/>
    <property type="match status" value="1"/>
</dbReference>
<accession>A0A1E3H6K7</accession>
<protein>
    <submittedName>
        <fullName evidence="1">Group 3 truncated hemoglobin ctb</fullName>
    </submittedName>
</protein>
<dbReference type="AlphaFoldDB" id="A0A1E3H6K7"/>
<dbReference type="RefSeq" id="WP_069305808.1">
    <property type="nucleotide sequence ID" value="NZ_MCRJ01000010.1"/>
</dbReference>
<name>A0A1E3H6K7_9HYPH</name>
<dbReference type="CDD" id="cd08916">
    <property type="entry name" value="TrHb3_P"/>
    <property type="match status" value="1"/>
</dbReference>
<organism evidence="1 2">
    <name type="scientific">Methylobrevis pamukkalensis</name>
    <dbReference type="NCBI Taxonomy" id="1439726"/>
    <lineage>
        <taxon>Bacteria</taxon>
        <taxon>Pseudomonadati</taxon>
        <taxon>Pseudomonadota</taxon>
        <taxon>Alphaproteobacteria</taxon>
        <taxon>Hyphomicrobiales</taxon>
        <taxon>Pleomorphomonadaceae</taxon>
        <taxon>Methylobrevis</taxon>
    </lineage>
</organism>
<comment type="caution">
    <text evidence="1">The sequence shown here is derived from an EMBL/GenBank/DDBJ whole genome shotgun (WGS) entry which is preliminary data.</text>
</comment>
<dbReference type="EMBL" id="MCRJ01000010">
    <property type="protein sequence ID" value="ODN71952.1"/>
    <property type="molecule type" value="Genomic_DNA"/>
</dbReference>
<reference evidence="1 2" key="1">
    <citation type="submission" date="2016-07" db="EMBL/GenBank/DDBJ databases">
        <title>Draft Genome Sequence of Methylobrevis pamukkalensis PK2.</title>
        <authorList>
            <person name="Vasilenko O.V."/>
            <person name="Doronina N.V."/>
            <person name="Shmareva M.N."/>
            <person name="Tarlachkov S.V."/>
            <person name="Mustakhimov I."/>
            <person name="Trotsenko Y.A."/>
        </authorList>
    </citation>
    <scope>NUCLEOTIDE SEQUENCE [LARGE SCALE GENOMIC DNA]</scope>
    <source>
        <strain evidence="1 2">PK2</strain>
    </source>
</reference>
<sequence length="138" mass="14755">MAAETAATGRAASGPFAVHPAITAEGIDRLVAAFYAKARADDLLGPVFASKVEDWPAHEAKIRAFWSAVMLRSGGYDGRPLPAHLPLPIDERHFARWLALFGETAREVLAPEAAAIFEARARLIGASFLAAIIPVVPR</sequence>
<dbReference type="Proteomes" id="UP000094622">
    <property type="component" value="Unassembled WGS sequence"/>
</dbReference>
<dbReference type="GO" id="GO:0019825">
    <property type="term" value="F:oxygen binding"/>
    <property type="evidence" value="ECO:0007669"/>
    <property type="project" value="InterPro"/>
</dbReference>
<evidence type="ECO:0000313" key="2">
    <source>
        <dbReference type="Proteomes" id="UP000094622"/>
    </source>
</evidence>
<dbReference type="InterPro" id="IPR009050">
    <property type="entry name" value="Globin-like_sf"/>
</dbReference>
<keyword evidence="2" id="KW-1185">Reference proteome</keyword>
<dbReference type="Gene3D" id="1.10.490.10">
    <property type="entry name" value="Globins"/>
    <property type="match status" value="1"/>
</dbReference>
<dbReference type="InterPro" id="IPR012292">
    <property type="entry name" value="Globin/Proto"/>
</dbReference>
<dbReference type="OrthoDB" id="25954at2"/>
<proteinExistence type="predicted"/>
<gene>
    <name evidence="1" type="primary">ctb</name>
    <name evidence="1" type="ORF">A6302_00684</name>
</gene>
<dbReference type="GO" id="GO:0020037">
    <property type="term" value="F:heme binding"/>
    <property type="evidence" value="ECO:0007669"/>
    <property type="project" value="InterPro"/>
</dbReference>
<evidence type="ECO:0000313" key="1">
    <source>
        <dbReference type="EMBL" id="ODN71952.1"/>
    </source>
</evidence>